<protein>
    <submittedName>
        <fullName evidence="6">Amino acid ABC transporter substrate-binding protein</fullName>
    </submittedName>
</protein>
<dbReference type="CDD" id="cd13688">
    <property type="entry name" value="PBP2_GltI_DEBP"/>
    <property type="match status" value="1"/>
</dbReference>
<evidence type="ECO:0000313" key="7">
    <source>
        <dbReference type="Proteomes" id="UP000484255"/>
    </source>
</evidence>
<evidence type="ECO:0000259" key="5">
    <source>
        <dbReference type="SMART" id="SM00062"/>
    </source>
</evidence>
<evidence type="ECO:0000256" key="1">
    <source>
        <dbReference type="ARBA" id="ARBA00010333"/>
    </source>
</evidence>
<dbReference type="InterPro" id="IPR001638">
    <property type="entry name" value="Solute-binding_3/MltF_N"/>
</dbReference>
<reference evidence="6 7" key="1">
    <citation type="submission" date="2020-02" db="EMBL/GenBank/DDBJ databases">
        <title>Ideonella bacterium strain TBM-1.</title>
        <authorList>
            <person name="Chen W.-M."/>
        </authorList>
    </citation>
    <scope>NUCLEOTIDE SEQUENCE [LARGE SCALE GENOMIC DNA]</scope>
    <source>
        <strain evidence="6 7">TBM-1</strain>
    </source>
</reference>
<dbReference type="Gene3D" id="3.40.190.10">
    <property type="entry name" value="Periplasmic binding protein-like II"/>
    <property type="match status" value="2"/>
</dbReference>
<evidence type="ECO:0000256" key="2">
    <source>
        <dbReference type="ARBA" id="ARBA00022448"/>
    </source>
</evidence>
<dbReference type="Proteomes" id="UP000484255">
    <property type="component" value="Unassembled WGS sequence"/>
</dbReference>
<organism evidence="6 7">
    <name type="scientific">Ideonella livida</name>
    <dbReference type="NCBI Taxonomy" id="2707176"/>
    <lineage>
        <taxon>Bacteria</taxon>
        <taxon>Pseudomonadati</taxon>
        <taxon>Pseudomonadota</taxon>
        <taxon>Betaproteobacteria</taxon>
        <taxon>Burkholderiales</taxon>
        <taxon>Sphaerotilaceae</taxon>
        <taxon>Ideonella</taxon>
    </lineage>
</organism>
<dbReference type="PANTHER" id="PTHR30085:SF2">
    <property type="entry name" value="GLUTAMATE_ASPARTATE IMPORT SOLUTE-BINDING PROTEIN"/>
    <property type="match status" value="1"/>
</dbReference>
<comment type="caution">
    <text evidence="6">The sequence shown here is derived from an EMBL/GenBank/DDBJ whole genome shotgun (WGS) entry which is preliminary data.</text>
</comment>
<dbReference type="SUPFAM" id="SSF53850">
    <property type="entry name" value="Periplasmic binding protein-like II"/>
    <property type="match status" value="1"/>
</dbReference>
<feature type="signal peptide" evidence="4">
    <location>
        <begin position="1"/>
        <end position="29"/>
    </location>
</feature>
<dbReference type="RefSeq" id="WP_163457880.1">
    <property type="nucleotide sequence ID" value="NZ_JAAGOH010000014.1"/>
</dbReference>
<dbReference type="GO" id="GO:0006865">
    <property type="term" value="P:amino acid transport"/>
    <property type="evidence" value="ECO:0007669"/>
    <property type="project" value="TreeGrafter"/>
</dbReference>
<sequence length="306" mass="32884">MTSSSHLRRTLASALATAALLALGQPATAWSQTRDTLQKIRETGVIALGGRDASFPFSYKVGAEGAPIGYSADLCQKVVDAVKTKLNLPQLKVEYTIVTPANRIALLQNGTIDLECSTTTHTLARAQQVDFAPTHFVASIAAATRRNTGVLQMAHLDGKTVATVTGSTSIQLLRAWRRNEQVQFGEVSGKDTAETFLLLSTGRAQAMILEDVQLAGLIARSAAPTDFLILEERLRDEPYAFMLRKGDTAFKALVDETLTRVFKNGEAAELYAKWFTRPVPPSGVNLAYPMPAALKAALANPAAKGI</sequence>
<feature type="domain" description="Solute-binding protein family 3/N-terminal" evidence="5">
    <location>
        <begin position="45"/>
        <end position="278"/>
    </location>
</feature>
<accession>A0A7C9TM36</accession>
<dbReference type="Pfam" id="PF00497">
    <property type="entry name" value="SBP_bac_3"/>
    <property type="match status" value="1"/>
</dbReference>
<keyword evidence="3 4" id="KW-0732">Signal</keyword>
<keyword evidence="2" id="KW-0813">Transport</keyword>
<dbReference type="PANTHER" id="PTHR30085">
    <property type="entry name" value="AMINO ACID ABC TRANSPORTER PERMEASE"/>
    <property type="match status" value="1"/>
</dbReference>
<dbReference type="InterPro" id="IPR051455">
    <property type="entry name" value="Bact_solute-bind_prot3"/>
</dbReference>
<keyword evidence="7" id="KW-1185">Reference proteome</keyword>
<evidence type="ECO:0000313" key="6">
    <source>
        <dbReference type="EMBL" id="NDY92027.1"/>
    </source>
</evidence>
<evidence type="ECO:0000256" key="4">
    <source>
        <dbReference type="SAM" id="SignalP"/>
    </source>
</evidence>
<gene>
    <name evidence="6" type="ORF">G3A44_12595</name>
</gene>
<dbReference type="AlphaFoldDB" id="A0A7C9TM36"/>
<feature type="chain" id="PRO_5028850201" evidence="4">
    <location>
        <begin position="30"/>
        <end position="306"/>
    </location>
</feature>
<proteinExistence type="inferred from homology"/>
<dbReference type="EMBL" id="JAAGOH010000014">
    <property type="protein sequence ID" value="NDY92027.1"/>
    <property type="molecule type" value="Genomic_DNA"/>
</dbReference>
<dbReference type="SMART" id="SM00062">
    <property type="entry name" value="PBPb"/>
    <property type="match status" value="1"/>
</dbReference>
<dbReference type="GO" id="GO:0030288">
    <property type="term" value="C:outer membrane-bounded periplasmic space"/>
    <property type="evidence" value="ECO:0007669"/>
    <property type="project" value="TreeGrafter"/>
</dbReference>
<evidence type="ECO:0000256" key="3">
    <source>
        <dbReference type="ARBA" id="ARBA00022729"/>
    </source>
</evidence>
<comment type="similarity">
    <text evidence="1">Belongs to the bacterial solute-binding protein 3 family.</text>
</comment>
<name>A0A7C9TM36_9BURK</name>
<dbReference type="GO" id="GO:0005576">
    <property type="term" value="C:extracellular region"/>
    <property type="evidence" value="ECO:0007669"/>
    <property type="project" value="TreeGrafter"/>
</dbReference>